<name>A0AA41VRS9_PAPNU</name>
<keyword evidence="4" id="KW-1185">Reference proteome</keyword>
<feature type="chain" id="PRO_5041210155" description="Fungal lipase-type domain-containing protein" evidence="1">
    <location>
        <begin position="22"/>
        <end position="279"/>
    </location>
</feature>
<dbReference type="CDD" id="cd00519">
    <property type="entry name" value="Lipase_3"/>
    <property type="match status" value="1"/>
</dbReference>
<gene>
    <name evidence="3" type="ORF">MKW94_008002</name>
</gene>
<dbReference type="PANTHER" id="PTHR45856">
    <property type="entry name" value="ALPHA/BETA-HYDROLASES SUPERFAMILY PROTEIN"/>
    <property type="match status" value="1"/>
</dbReference>
<feature type="domain" description="Fungal lipase-type" evidence="2">
    <location>
        <begin position="87"/>
        <end position="228"/>
    </location>
</feature>
<feature type="non-terminal residue" evidence="3">
    <location>
        <position position="279"/>
    </location>
</feature>
<evidence type="ECO:0000313" key="4">
    <source>
        <dbReference type="Proteomes" id="UP001177140"/>
    </source>
</evidence>
<dbReference type="GO" id="GO:0006629">
    <property type="term" value="P:lipid metabolic process"/>
    <property type="evidence" value="ECO:0007669"/>
    <property type="project" value="InterPro"/>
</dbReference>
<dbReference type="InterPro" id="IPR029058">
    <property type="entry name" value="AB_hydrolase_fold"/>
</dbReference>
<dbReference type="PANTHER" id="PTHR45856:SF11">
    <property type="entry name" value="FUNGAL LIPASE-LIKE DOMAIN-CONTAINING PROTEIN"/>
    <property type="match status" value="1"/>
</dbReference>
<keyword evidence="1" id="KW-0732">Signal</keyword>
<evidence type="ECO:0000313" key="3">
    <source>
        <dbReference type="EMBL" id="MCL7046311.1"/>
    </source>
</evidence>
<feature type="signal peptide" evidence="1">
    <location>
        <begin position="1"/>
        <end position="21"/>
    </location>
</feature>
<dbReference type="Gene3D" id="3.40.50.1820">
    <property type="entry name" value="alpha/beta hydrolase"/>
    <property type="match status" value="1"/>
</dbReference>
<evidence type="ECO:0000259" key="2">
    <source>
        <dbReference type="Pfam" id="PF01764"/>
    </source>
</evidence>
<dbReference type="EMBL" id="JAJJMA010279739">
    <property type="protein sequence ID" value="MCL7046311.1"/>
    <property type="molecule type" value="Genomic_DNA"/>
</dbReference>
<sequence>MKRIQWLKIVVLLWLITVTGARVKHTELLNMQSYHDLVYNHTLTKISVEYAFVVSFVLELIVDVQHSSYYNHMQAFFGVAKDLNAVVIAFRGTREHMNCFNWVGDLFWKQIDLNYLGMTDAILLFLKYFQVHQGFYSAYHNTTIRPCILNIVRRAKKLYEDIPIMVTGHSMAGDVAYFCALDLSLFNLSCRFIDPHIANSVFASYFSKHVPNTIRVTQAHDMVPHLPLYYTYFPQKTYHHFPRAVWIYNVSLESLKELNTNDILALIYTSIFGSAISYG</sequence>
<accession>A0AA41VRS9</accession>
<reference evidence="3" key="1">
    <citation type="submission" date="2022-03" db="EMBL/GenBank/DDBJ databases">
        <title>A functionally conserved STORR gene fusion in Papaver species that diverged 16.8 million years ago.</title>
        <authorList>
            <person name="Catania T."/>
        </authorList>
    </citation>
    <scope>NUCLEOTIDE SEQUENCE</scope>
    <source>
        <strain evidence="3">S-191538</strain>
    </source>
</reference>
<comment type="caution">
    <text evidence="3">The sequence shown here is derived from an EMBL/GenBank/DDBJ whole genome shotgun (WGS) entry which is preliminary data.</text>
</comment>
<dbReference type="AlphaFoldDB" id="A0AA41VRS9"/>
<dbReference type="Proteomes" id="UP001177140">
    <property type="component" value="Unassembled WGS sequence"/>
</dbReference>
<proteinExistence type="predicted"/>
<protein>
    <recommendedName>
        <fullName evidence="2">Fungal lipase-type domain-containing protein</fullName>
    </recommendedName>
</protein>
<organism evidence="3 4">
    <name type="scientific">Papaver nudicaule</name>
    <name type="common">Iceland poppy</name>
    <dbReference type="NCBI Taxonomy" id="74823"/>
    <lineage>
        <taxon>Eukaryota</taxon>
        <taxon>Viridiplantae</taxon>
        <taxon>Streptophyta</taxon>
        <taxon>Embryophyta</taxon>
        <taxon>Tracheophyta</taxon>
        <taxon>Spermatophyta</taxon>
        <taxon>Magnoliopsida</taxon>
        <taxon>Ranunculales</taxon>
        <taxon>Papaveraceae</taxon>
        <taxon>Papaveroideae</taxon>
        <taxon>Papaver</taxon>
    </lineage>
</organism>
<dbReference type="SUPFAM" id="SSF53474">
    <property type="entry name" value="alpha/beta-Hydrolases"/>
    <property type="match status" value="1"/>
</dbReference>
<dbReference type="InterPro" id="IPR051218">
    <property type="entry name" value="Sec_MonoDiacylglyc_Lipase"/>
</dbReference>
<dbReference type="Pfam" id="PF01764">
    <property type="entry name" value="Lipase_3"/>
    <property type="match status" value="1"/>
</dbReference>
<dbReference type="InterPro" id="IPR002921">
    <property type="entry name" value="Fungal_lipase-type"/>
</dbReference>
<evidence type="ECO:0000256" key="1">
    <source>
        <dbReference type="SAM" id="SignalP"/>
    </source>
</evidence>